<proteinExistence type="predicted"/>
<evidence type="ECO:0000259" key="5">
    <source>
        <dbReference type="Pfam" id="PF06657"/>
    </source>
</evidence>
<feature type="compositionally biased region" description="Polar residues" evidence="4">
    <location>
        <begin position="455"/>
        <end position="468"/>
    </location>
</feature>
<evidence type="ECO:0000313" key="6">
    <source>
        <dbReference type="EMBL" id="OWP04062.1"/>
    </source>
</evidence>
<feature type="compositionally biased region" description="Basic residues" evidence="4">
    <location>
        <begin position="409"/>
        <end position="421"/>
    </location>
</feature>
<dbReference type="OrthoDB" id="76453at2759"/>
<gene>
    <name evidence="6" type="ORF">B2J93_2070</name>
</gene>
<evidence type="ECO:0000256" key="2">
    <source>
        <dbReference type="ARBA" id="ARBA00022490"/>
    </source>
</evidence>
<evidence type="ECO:0000313" key="7">
    <source>
        <dbReference type="Proteomes" id="UP000242519"/>
    </source>
</evidence>
<dbReference type="AlphaFoldDB" id="A0A218Z8G3"/>
<reference evidence="6 7" key="1">
    <citation type="submission" date="2017-04" db="EMBL/GenBank/DDBJ databases">
        <title>Draft genome sequence of Marssonina coronaria NL1: causal agent of apple blotch.</title>
        <authorList>
            <person name="Cheng Q."/>
        </authorList>
    </citation>
    <scope>NUCLEOTIDE SEQUENCE [LARGE SCALE GENOMIC DNA]</scope>
    <source>
        <strain evidence="6 7">NL1</strain>
    </source>
</reference>
<comment type="caution">
    <text evidence="6">The sequence shown here is derived from an EMBL/GenBank/DDBJ whole genome shotgun (WGS) entry which is preliminary data.</text>
</comment>
<dbReference type="InterPro" id="IPR024957">
    <property type="entry name" value="Cep57_MT-bd_dom"/>
</dbReference>
<feature type="region of interest" description="Disordered" evidence="4">
    <location>
        <begin position="1"/>
        <end position="98"/>
    </location>
</feature>
<keyword evidence="7" id="KW-1185">Reference proteome</keyword>
<feature type="region of interest" description="Disordered" evidence="4">
    <location>
        <begin position="110"/>
        <end position="174"/>
    </location>
</feature>
<protein>
    <recommendedName>
        <fullName evidence="5">Cep57 centrosome microtubule-binding domain-containing protein</fullName>
    </recommendedName>
</protein>
<feature type="compositionally biased region" description="Polar residues" evidence="4">
    <location>
        <begin position="21"/>
        <end position="47"/>
    </location>
</feature>
<accession>A0A218Z8G3</accession>
<dbReference type="EMBL" id="MZNU01000136">
    <property type="protein sequence ID" value="OWP04062.1"/>
    <property type="molecule type" value="Genomic_DNA"/>
</dbReference>
<dbReference type="GO" id="GO:0005737">
    <property type="term" value="C:cytoplasm"/>
    <property type="evidence" value="ECO:0007669"/>
    <property type="project" value="UniProtKB-SubCell"/>
</dbReference>
<dbReference type="STRING" id="503106.A0A218Z8G3"/>
<feature type="compositionally biased region" description="Low complexity" evidence="4">
    <location>
        <begin position="122"/>
        <end position="146"/>
    </location>
</feature>
<evidence type="ECO:0000256" key="3">
    <source>
        <dbReference type="SAM" id="Coils"/>
    </source>
</evidence>
<comment type="subcellular location">
    <subcellularLocation>
        <location evidence="1">Cytoplasm</location>
    </subcellularLocation>
</comment>
<dbReference type="Proteomes" id="UP000242519">
    <property type="component" value="Unassembled WGS sequence"/>
</dbReference>
<feature type="coiled-coil region" evidence="3">
    <location>
        <begin position="291"/>
        <end position="318"/>
    </location>
</feature>
<dbReference type="GO" id="GO:0008017">
    <property type="term" value="F:microtubule binding"/>
    <property type="evidence" value="ECO:0007669"/>
    <property type="project" value="InterPro"/>
</dbReference>
<name>A0A218Z8G3_9HELO</name>
<feature type="compositionally biased region" description="Basic and acidic residues" evidence="4">
    <location>
        <begin position="497"/>
        <end position="517"/>
    </location>
</feature>
<evidence type="ECO:0000256" key="1">
    <source>
        <dbReference type="ARBA" id="ARBA00004496"/>
    </source>
</evidence>
<feature type="region of interest" description="Disordered" evidence="4">
    <location>
        <begin position="403"/>
        <end position="434"/>
    </location>
</feature>
<dbReference type="InParanoid" id="A0A218Z8G3"/>
<organism evidence="6 7">
    <name type="scientific">Diplocarpon coronariae</name>
    <dbReference type="NCBI Taxonomy" id="2795749"/>
    <lineage>
        <taxon>Eukaryota</taxon>
        <taxon>Fungi</taxon>
        <taxon>Dikarya</taxon>
        <taxon>Ascomycota</taxon>
        <taxon>Pezizomycotina</taxon>
        <taxon>Leotiomycetes</taxon>
        <taxon>Helotiales</taxon>
        <taxon>Drepanopezizaceae</taxon>
        <taxon>Diplocarpon</taxon>
    </lineage>
</organism>
<evidence type="ECO:0000256" key="4">
    <source>
        <dbReference type="SAM" id="MobiDB-lite"/>
    </source>
</evidence>
<feature type="region of interest" description="Disordered" evidence="4">
    <location>
        <begin position="447"/>
        <end position="531"/>
    </location>
</feature>
<keyword evidence="2" id="KW-0963">Cytoplasm</keyword>
<sequence>MSNNTAARSAKIREMRDRLQLTGSVASSTGSNQGTIHSTSHSTNHGTVSLDDSLGFHPEEDGVCGSTGLFDTRDDPSHHEQKKRLPLVNSSRISHTFPDRTDSISIELPRAHPQSSQHATFNPSNKTSNASKPPSPSASRSTARTSIPKQSASIPRPSTRAVSPGLSPAKSPSPIMQAIEHSRKRLEELGNRHPVSARLYNQGIPMRPSPRVQPNTSITREPMGDETTHPAVRVATDPTFIISQAATQSRSILGICLPHVEQGTVYTHPLAHGLVDGHELPKEELDIYEMARMLTNENEDLKRLIEHTERQRDMALKHNDMAKMEIENIWQHSMEALKQTEDLRVKSASQDSVIASLKIQNTELSRFVETSTSQRNATIESLELENTRLESENARLHNVIQEMTQSQGKRAKIYKSSRPVHHQNAPNATAEQDATIELLDLDNTRLGKTRRSIHDSTVQSATAEQDATNDPPESEHTPLGQAHPPVHESISQRKTAKRDAAIESREVENARQDRIDAENSGIGKASAEGATLRERCSALEEETAMNRHALEDHEMEHEKTSTASNGRNTRDTIRVSKRTATDPDATIRPSMNPSKALSSVVGGLEEELHCLKQTRVRMQAVYDAHDPSLGQRRRENLRRSLEKLTQQIEEKIKQVYRLYDVVEVVHED</sequence>
<feature type="domain" description="Cep57 centrosome microtubule-binding" evidence="5">
    <location>
        <begin position="585"/>
        <end position="661"/>
    </location>
</feature>
<dbReference type="Pfam" id="PF06657">
    <property type="entry name" value="Cep57_MT_bd"/>
    <property type="match status" value="1"/>
</dbReference>
<keyword evidence="3" id="KW-0175">Coiled coil</keyword>